<evidence type="ECO:0000313" key="2">
    <source>
        <dbReference type="Proteomes" id="UP000609323"/>
    </source>
</evidence>
<dbReference type="Proteomes" id="UP000609323">
    <property type="component" value="Unassembled WGS sequence"/>
</dbReference>
<proteinExistence type="predicted"/>
<gene>
    <name evidence="1" type="ORF">GCM10010917_35190</name>
</gene>
<evidence type="ECO:0000313" key="1">
    <source>
        <dbReference type="EMBL" id="GGA46894.1"/>
    </source>
</evidence>
<dbReference type="RefSeq" id="WP_094094795.1">
    <property type="nucleotide sequence ID" value="NZ_BMHF01000015.1"/>
</dbReference>
<accession>A0ABQ1GMT0</accession>
<sequence>MEAKELSVILSKMSAILSLYDDVAIEEALDDIYKMVRANKREKSGNITKNENEVDFSISEELISMMSKMSSEELTKYLQENEQFQSKGAILKLARTLSITTSTRNNVPTLSHSIVKFFERQKMDKLIREDRNADVSGEEKL</sequence>
<protein>
    <submittedName>
        <fullName evidence="1">Uncharacterized protein</fullName>
    </submittedName>
</protein>
<comment type="caution">
    <text evidence="1">The sequence shown here is derived from an EMBL/GenBank/DDBJ whole genome shotgun (WGS) entry which is preliminary data.</text>
</comment>
<reference evidence="2" key="1">
    <citation type="journal article" date="2019" name="Int. J. Syst. Evol. Microbiol.">
        <title>The Global Catalogue of Microorganisms (GCM) 10K type strain sequencing project: providing services to taxonomists for standard genome sequencing and annotation.</title>
        <authorList>
            <consortium name="The Broad Institute Genomics Platform"/>
            <consortium name="The Broad Institute Genome Sequencing Center for Infectious Disease"/>
            <person name="Wu L."/>
            <person name="Ma J."/>
        </authorList>
    </citation>
    <scope>NUCLEOTIDE SEQUENCE [LARGE SCALE GENOMIC DNA]</scope>
    <source>
        <strain evidence="2">CGMCC 1.15044</strain>
    </source>
</reference>
<dbReference type="EMBL" id="BMHF01000015">
    <property type="protein sequence ID" value="GGA46894.1"/>
    <property type="molecule type" value="Genomic_DNA"/>
</dbReference>
<keyword evidence="2" id="KW-1185">Reference proteome</keyword>
<name>A0ABQ1GMT0_9BACL</name>
<organism evidence="1 2">
    <name type="scientific">Paenibacillus physcomitrellae</name>
    <dbReference type="NCBI Taxonomy" id="1619311"/>
    <lineage>
        <taxon>Bacteria</taxon>
        <taxon>Bacillati</taxon>
        <taxon>Bacillota</taxon>
        <taxon>Bacilli</taxon>
        <taxon>Bacillales</taxon>
        <taxon>Paenibacillaceae</taxon>
        <taxon>Paenibacillus</taxon>
    </lineage>
</organism>